<dbReference type="InterPro" id="IPR002781">
    <property type="entry name" value="TM_pro_TauE-like"/>
</dbReference>
<comment type="subcellular location">
    <subcellularLocation>
        <location evidence="6">Cell membrane</location>
        <topology evidence="6">Multi-pass membrane protein</topology>
    </subcellularLocation>
    <subcellularLocation>
        <location evidence="1">Membrane</location>
        <topology evidence="1">Multi-pass membrane protein</topology>
    </subcellularLocation>
</comment>
<keyword evidence="4 6" id="KW-1133">Transmembrane helix</keyword>
<keyword evidence="8" id="KW-1185">Reference proteome</keyword>
<gene>
    <name evidence="7" type="ORF">LY28_02210</name>
</gene>
<dbReference type="Proteomes" id="UP000248132">
    <property type="component" value="Unassembled WGS sequence"/>
</dbReference>
<keyword evidence="3 6" id="KW-0812">Transmembrane</keyword>
<dbReference type="PANTHER" id="PTHR43701:SF2">
    <property type="entry name" value="MEMBRANE TRANSPORTER PROTEIN YJNA-RELATED"/>
    <property type="match status" value="1"/>
</dbReference>
<proteinExistence type="inferred from homology"/>
<evidence type="ECO:0000256" key="6">
    <source>
        <dbReference type="RuleBase" id="RU363041"/>
    </source>
</evidence>
<feature type="transmembrane region" description="Helical" evidence="6">
    <location>
        <begin position="13"/>
        <end position="43"/>
    </location>
</feature>
<evidence type="ECO:0000256" key="5">
    <source>
        <dbReference type="ARBA" id="ARBA00023136"/>
    </source>
</evidence>
<dbReference type="GO" id="GO:0005886">
    <property type="term" value="C:plasma membrane"/>
    <property type="evidence" value="ECO:0007669"/>
    <property type="project" value="UniProtKB-SubCell"/>
</dbReference>
<reference evidence="7 8" key="1">
    <citation type="submission" date="2018-06" db="EMBL/GenBank/DDBJ databases">
        <title>Genomic Encyclopedia of Type Strains, Phase I: the one thousand microbial genomes (KMG-I) project.</title>
        <authorList>
            <person name="Kyrpides N."/>
        </authorList>
    </citation>
    <scope>NUCLEOTIDE SEQUENCE [LARGE SCALE GENOMIC DNA]</scope>
    <source>
        <strain evidence="7 8">DSM 19573</strain>
    </source>
</reference>
<evidence type="ECO:0000256" key="2">
    <source>
        <dbReference type="ARBA" id="ARBA00009142"/>
    </source>
</evidence>
<organism evidence="7 8">
    <name type="scientific">Ruminiclostridium sufflavum DSM 19573</name>
    <dbReference type="NCBI Taxonomy" id="1121337"/>
    <lineage>
        <taxon>Bacteria</taxon>
        <taxon>Bacillati</taxon>
        <taxon>Bacillota</taxon>
        <taxon>Clostridia</taxon>
        <taxon>Eubacteriales</taxon>
        <taxon>Oscillospiraceae</taxon>
        <taxon>Ruminiclostridium</taxon>
    </lineage>
</organism>
<evidence type="ECO:0000313" key="8">
    <source>
        <dbReference type="Proteomes" id="UP000248132"/>
    </source>
</evidence>
<sequence>MAVSGKAVKILKYIGIGLAAGVANGLFGSGGGTIAVPAMVFLLGEEEHKAHATALLIILPLTAVSTCFYLSKSYVDWSITWKAMAGGVIGGGIGAFLLNKCPSVLLRKIFGIFMIIAAFKMIF</sequence>
<dbReference type="Pfam" id="PF01925">
    <property type="entry name" value="TauE"/>
    <property type="match status" value="1"/>
</dbReference>
<evidence type="ECO:0000313" key="7">
    <source>
        <dbReference type="EMBL" id="PYG87305.1"/>
    </source>
</evidence>
<protein>
    <recommendedName>
        <fullName evidence="6">Probable membrane transporter protein</fullName>
    </recommendedName>
</protein>
<comment type="similarity">
    <text evidence="2 6">Belongs to the 4-toluene sulfonate uptake permease (TSUP) (TC 2.A.102) family.</text>
</comment>
<dbReference type="EMBL" id="QKMR01000012">
    <property type="protein sequence ID" value="PYG87305.1"/>
    <property type="molecule type" value="Genomic_DNA"/>
</dbReference>
<keyword evidence="5 6" id="KW-0472">Membrane</keyword>
<evidence type="ECO:0000256" key="4">
    <source>
        <dbReference type="ARBA" id="ARBA00022989"/>
    </source>
</evidence>
<dbReference type="InterPro" id="IPR051598">
    <property type="entry name" value="TSUP/Inactive_protease-like"/>
</dbReference>
<name>A0A318XJ86_9FIRM</name>
<dbReference type="AlphaFoldDB" id="A0A318XJ86"/>
<dbReference type="PANTHER" id="PTHR43701">
    <property type="entry name" value="MEMBRANE TRANSPORTER PROTEIN MJ0441-RELATED"/>
    <property type="match status" value="1"/>
</dbReference>
<keyword evidence="6" id="KW-1003">Cell membrane</keyword>
<feature type="transmembrane region" description="Helical" evidence="6">
    <location>
        <begin position="105"/>
        <end position="122"/>
    </location>
</feature>
<evidence type="ECO:0000256" key="3">
    <source>
        <dbReference type="ARBA" id="ARBA00022692"/>
    </source>
</evidence>
<feature type="transmembrane region" description="Helical" evidence="6">
    <location>
        <begin position="77"/>
        <end position="98"/>
    </location>
</feature>
<dbReference type="RefSeq" id="WP_110462240.1">
    <property type="nucleotide sequence ID" value="NZ_QKMR01000012.1"/>
</dbReference>
<comment type="caution">
    <text evidence="7">The sequence shown here is derived from an EMBL/GenBank/DDBJ whole genome shotgun (WGS) entry which is preliminary data.</text>
</comment>
<dbReference type="OrthoDB" id="9791444at2"/>
<feature type="transmembrane region" description="Helical" evidence="6">
    <location>
        <begin position="50"/>
        <end position="71"/>
    </location>
</feature>
<evidence type="ECO:0000256" key="1">
    <source>
        <dbReference type="ARBA" id="ARBA00004141"/>
    </source>
</evidence>
<accession>A0A318XJ86</accession>